<dbReference type="Proteomes" id="UP000265515">
    <property type="component" value="Unassembled WGS sequence"/>
</dbReference>
<name>A0A388LP17_CHABU</name>
<feature type="region of interest" description="Disordered" evidence="1">
    <location>
        <begin position="197"/>
        <end position="251"/>
    </location>
</feature>
<evidence type="ECO:0000256" key="1">
    <source>
        <dbReference type="SAM" id="MobiDB-lite"/>
    </source>
</evidence>
<sequence length="420" mass="44942">MVRANQGSRYGEPICVQKSFVINVQNGRKKEAGKPSANSVNVSIPMSSGVSKEVDLGRSVSFSTLPEFPDLDDEPNPMYIVNMHPDFVEESGAKVEQGAGPGTEKGDESGQAARKEEGSSGASRMFRARLQVNQGGENTPMYAGECTSLTFAFSHYVNDTPLMDLDPYIGEALHLVIVKDDLAEVQHIHGMFVERGQVIGGDGDSSSSSSSVDDAGDVGDVNEEEVAEATGSPTVEEPPSPANGILFIGSDGGGQTLPSEGQLIDISDTSERENGKGNELNDGAVMDLCHQNTGMMSGGKTEGVDMSLLGPDIVAYVRIKKPGRYAVFAEGRRKRQVLLVRFLLEVQPFTVVVGMEPEVPVVNETARITIAVEDREGNTLGSKGSSARSLKGGVMRNFELFFISDDFDVLQRADLQGKDN</sequence>
<protein>
    <submittedName>
        <fullName evidence="2">Uncharacterized protein</fullName>
    </submittedName>
</protein>
<evidence type="ECO:0000313" key="2">
    <source>
        <dbReference type="EMBL" id="GBG84068.1"/>
    </source>
</evidence>
<feature type="compositionally biased region" description="Basic and acidic residues" evidence="1">
    <location>
        <begin position="104"/>
        <end position="118"/>
    </location>
</feature>
<organism evidence="2 3">
    <name type="scientific">Chara braunii</name>
    <name type="common">Braun's stonewort</name>
    <dbReference type="NCBI Taxonomy" id="69332"/>
    <lineage>
        <taxon>Eukaryota</taxon>
        <taxon>Viridiplantae</taxon>
        <taxon>Streptophyta</taxon>
        <taxon>Charophyceae</taxon>
        <taxon>Charales</taxon>
        <taxon>Characeae</taxon>
        <taxon>Chara</taxon>
    </lineage>
</organism>
<feature type="compositionally biased region" description="Acidic residues" evidence="1">
    <location>
        <begin position="214"/>
        <end position="227"/>
    </location>
</feature>
<dbReference type="EMBL" id="BFEA01000462">
    <property type="protein sequence ID" value="GBG84068.1"/>
    <property type="molecule type" value="Genomic_DNA"/>
</dbReference>
<dbReference type="Gramene" id="GBG84068">
    <property type="protein sequence ID" value="GBG84068"/>
    <property type="gene ID" value="CBR_g37943"/>
</dbReference>
<feature type="region of interest" description="Disordered" evidence="1">
    <location>
        <begin position="92"/>
        <end position="125"/>
    </location>
</feature>
<reference evidence="2 3" key="1">
    <citation type="journal article" date="2018" name="Cell">
        <title>The Chara Genome: Secondary Complexity and Implications for Plant Terrestrialization.</title>
        <authorList>
            <person name="Nishiyama T."/>
            <person name="Sakayama H."/>
            <person name="Vries J.D."/>
            <person name="Buschmann H."/>
            <person name="Saint-Marcoux D."/>
            <person name="Ullrich K.K."/>
            <person name="Haas F.B."/>
            <person name="Vanderstraeten L."/>
            <person name="Becker D."/>
            <person name="Lang D."/>
            <person name="Vosolsobe S."/>
            <person name="Rombauts S."/>
            <person name="Wilhelmsson P.K.I."/>
            <person name="Janitza P."/>
            <person name="Kern R."/>
            <person name="Heyl A."/>
            <person name="Rumpler F."/>
            <person name="Villalobos L.I.A.C."/>
            <person name="Clay J.M."/>
            <person name="Skokan R."/>
            <person name="Toyoda A."/>
            <person name="Suzuki Y."/>
            <person name="Kagoshima H."/>
            <person name="Schijlen E."/>
            <person name="Tajeshwar N."/>
            <person name="Catarino B."/>
            <person name="Hetherington A.J."/>
            <person name="Saltykova A."/>
            <person name="Bonnot C."/>
            <person name="Breuninger H."/>
            <person name="Symeonidi A."/>
            <person name="Radhakrishnan G.V."/>
            <person name="Van Nieuwerburgh F."/>
            <person name="Deforce D."/>
            <person name="Chang C."/>
            <person name="Karol K.G."/>
            <person name="Hedrich R."/>
            <person name="Ulvskov P."/>
            <person name="Glockner G."/>
            <person name="Delwiche C.F."/>
            <person name="Petrasek J."/>
            <person name="Van de Peer Y."/>
            <person name="Friml J."/>
            <person name="Beilby M."/>
            <person name="Dolan L."/>
            <person name="Kohara Y."/>
            <person name="Sugano S."/>
            <person name="Fujiyama A."/>
            <person name="Delaux P.-M."/>
            <person name="Quint M."/>
            <person name="TheiBen G."/>
            <person name="Hagemann M."/>
            <person name="Harholt J."/>
            <person name="Dunand C."/>
            <person name="Zachgo S."/>
            <person name="Langdale J."/>
            <person name="Maumus F."/>
            <person name="Straeten D.V.D."/>
            <person name="Gould S.B."/>
            <person name="Rensing S.A."/>
        </authorList>
    </citation>
    <scope>NUCLEOTIDE SEQUENCE [LARGE SCALE GENOMIC DNA]</scope>
    <source>
        <strain evidence="2 3">S276</strain>
    </source>
</reference>
<feature type="compositionally biased region" description="Low complexity" evidence="1">
    <location>
        <begin position="204"/>
        <end position="213"/>
    </location>
</feature>
<gene>
    <name evidence="2" type="ORF">CBR_g37943</name>
</gene>
<keyword evidence="3" id="KW-1185">Reference proteome</keyword>
<proteinExistence type="predicted"/>
<evidence type="ECO:0000313" key="3">
    <source>
        <dbReference type="Proteomes" id="UP000265515"/>
    </source>
</evidence>
<accession>A0A388LP17</accession>
<dbReference type="AlphaFoldDB" id="A0A388LP17"/>
<comment type="caution">
    <text evidence="2">The sequence shown here is derived from an EMBL/GenBank/DDBJ whole genome shotgun (WGS) entry which is preliminary data.</text>
</comment>